<sequence>MRYDTAATMGYVFGVKQPQVWTGRPMIQAFK</sequence>
<protein>
    <submittedName>
        <fullName evidence="1">Uncharacterized protein</fullName>
    </submittedName>
</protein>
<keyword evidence="2" id="KW-1185">Reference proteome</keyword>
<evidence type="ECO:0000313" key="1">
    <source>
        <dbReference type="EMBL" id="EFR51849.1"/>
    </source>
</evidence>
<proteinExistence type="predicted"/>
<dbReference type="EMBL" id="EQ973213">
    <property type="protein sequence ID" value="EFR51849.1"/>
    <property type="molecule type" value="Genomic_DNA"/>
</dbReference>
<name>A0ABN0BFZ8_BACFG</name>
<accession>A0ABN0BFZ8</accession>
<organism evidence="1 2">
    <name type="scientific">Bacteroides fragilis 3_1_12</name>
    <dbReference type="NCBI Taxonomy" id="457424"/>
    <lineage>
        <taxon>Bacteria</taxon>
        <taxon>Pseudomonadati</taxon>
        <taxon>Bacteroidota</taxon>
        <taxon>Bacteroidia</taxon>
        <taxon>Bacteroidales</taxon>
        <taxon>Bacteroidaceae</taxon>
        <taxon>Bacteroides</taxon>
    </lineage>
</organism>
<evidence type="ECO:0000313" key="2">
    <source>
        <dbReference type="Proteomes" id="UP000005101"/>
    </source>
</evidence>
<dbReference type="Proteomes" id="UP000005101">
    <property type="component" value="Unassembled WGS sequence"/>
</dbReference>
<gene>
    <name evidence="1" type="ORF">BFAG_00543</name>
</gene>
<reference evidence="1 2" key="1">
    <citation type="submission" date="2008-12" db="EMBL/GenBank/DDBJ databases">
        <title>Annotation of Bacteroides fragilis strain 3_1_12.</title>
        <authorList>
            <consortium name="The Broad Institute Genome Sequencing Platform"/>
            <person name="Ward D."/>
            <person name="Young S.K."/>
            <person name="Kodira C.D."/>
            <person name="Zeng Q."/>
            <person name="Koehrsen M."/>
            <person name="Alvarado L."/>
            <person name="Berlin A."/>
            <person name="Borenstein D."/>
            <person name="Chen Z."/>
            <person name="Engels R."/>
            <person name="Freedman E."/>
            <person name="Gellesch M."/>
            <person name="Goldberg J."/>
            <person name="Griggs A."/>
            <person name="Gujja S."/>
            <person name="Heiman D."/>
            <person name="Hepburn T."/>
            <person name="Howarth C."/>
            <person name="Jen D."/>
            <person name="Larson L."/>
            <person name="Lewis B."/>
            <person name="Mehta T."/>
            <person name="Park D."/>
            <person name="Pearson M."/>
            <person name="Roberts A."/>
            <person name="Saif S."/>
            <person name="Shea T."/>
            <person name="Shenoy N."/>
            <person name="Sisk P."/>
            <person name="Stolte C."/>
            <person name="Sykes S."/>
            <person name="Walk T."/>
            <person name="White J."/>
            <person name="Yandava C."/>
            <person name="Allen-Vercoe E."/>
            <person name="Strauss J."/>
            <person name="Ambrose C."/>
            <person name="Lander E."/>
            <person name="Nusbaum C."/>
            <person name="Galagan J."/>
            <person name="Birren B."/>
        </authorList>
    </citation>
    <scope>NUCLEOTIDE SEQUENCE [LARGE SCALE GENOMIC DNA]</scope>
    <source>
        <strain evidence="1 2">3_1_12</strain>
    </source>
</reference>